<dbReference type="Pfam" id="PF12712">
    <property type="entry name" value="DUF3805"/>
    <property type="match status" value="1"/>
</dbReference>
<organism evidence="3">
    <name type="scientific">gut metagenome</name>
    <dbReference type="NCBI Taxonomy" id="749906"/>
    <lineage>
        <taxon>unclassified sequences</taxon>
        <taxon>metagenomes</taxon>
        <taxon>organismal metagenomes</taxon>
    </lineage>
</organism>
<name>J9GEC0_9ZZZZ</name>
<dbReference type="Pfam" id="PF12713">
    <property type="entry name" value="DUF3806"/>
    <property type="match status" value="1"/>
</dbReference>
<dbReference type="InterPro" id="IPR024266">
    <property type="entry name" value="DUF3806"/>
</dbReference>
<dbReference type="Gene3D" id="1.20.120.1090">
    <property type="match status" value="1"/>
</dbReference>
<dbReference type="Gene3D" id="3.40.1000.10">
    <property type="entry name" value="Mog1/PsbP, alpha/beta/alpha sandwich"/>
    <property type="match status" value="1"/>
</dbReference>
<comment type="caution">
    <text evidence="3">The sequence shown here is derived from an EMBL/GenBank/DDBJ whole genome shotgun (WGS) entry which is preliminary data.</text>
</comment>
<reference evidence="3" key="1">
    <citation type="journal article" date="2012" name="PLoS ONE">
        <title>Gene sets for utilization of primary and secondary nutrition supplies in the distal gut of endangered iberian lynx.</title>
        <authorList>
            <person name="Alcaide M."/>
            <person name="Messina E."/>
            <person name="Richter M."/>
            <person name="Bargiela R."/>
            <person name="Peplies J."/>
            <person name="Huws S.A."/>
            <person name="Newbold C.J."/>
            <person name="Golyshin P.N."/>
            <person name="Simon M.A."/>
            <person name="Lopez G."/>
            <person name="Yakimov M.M."/>
            <person name="Ferrer M."/>
        </authorList>
    </citation>
    <scope>NUCLEOTIDE SEQUENCE</scope>
</reference>
<dbReference type="InterPro" id="IPR024315">
    <property type="entry name" value="DUF3805"/>
</dbReference>
<dbReference type="EMBL" id="AMCI01001394">
    <property type="protein sequence ID" value="EJX05682.1"/>
    <property type="molecule type" value="Genomic_DNA"/>
</dbReference>
<protein>
    <recommendedName>
        <fullName evidence="4">DUF3805 domain-containing protein</fullName>
    </recommendedName>
</protein>
<evidence type="ECO:0008006" key="4">
    <source>
        <dbReference type="Google" id="ProtNLM"/>
    </source>
</evidence>
<proteinExistence type="predicted"/>
<feature type="domain" description="DUF3805" evidence="1">
    <location>
        <begin position="5"/>
        <end position="154"/>
    </location>
</feature>
<feature type="domain" description="DUF3806" evidence="2">
    <location>
        <begin position="179"/>
        <end position="264"/>
    </location>
</feature>
<dbReference type="AlphaFoldDB" id="J9GEC0"/>
<evidence type="ECO:0000259" key="2">
    <source>
        <dbReference type="Pfam" id="PF12713"/>
    </source>
</evidence>
<evidence type="ECO:0000259" key="1">
    <source>
        <dbReference type="Pfam" id="PF12712"/>
    </source>
</evidence>
<evidence type="ECO:0000313" key="3">
    <source>
        <dbReference type="EMBL" id="EJX05682.1"/>
    </source>
</evidence>
<accession>J9GEC0</accession>
<gene>
    <name evidence="3" type="ORF">EVA_06207</name>
</gene>
<sequence>MQQNKKFIAPGGWFSLTYPTSWYEFEDVEDSFLFYNPDEWTGNFRISAFKGNKGYGDECVEMELQNSVDVHKVKIGPWHCAASMEIIEENGELYQMYVWVLGADDLAIECSFTVPQGASTAEAEAIIASIEVRKEGVKYPAELIPARVSEIYLIDRAYEWMNYTVREEFKVDFHGAEEDIVYMQKMVDSGYIPLKKKELWLNVGIVLCAILTNEVEGWEWKTLVDGNREAPVLQHRVSGKCVDPMKLVWSKVKAGEPVILDEAYQSALDLC</sequence>